<evidence type="ECO:0000313" key="2">
    <source>
        <dbReference type="EMBL" id="EJT46170.1"/>
    </source>
</evidence>
<evidence type="ECO:0000313" key="3">
    <source>
        <dbReference type="Proteomes" id="UP000002748"/>
    </source>
</evidence>
<dbReference type="EMBL" id="ALBS01000304">
    <property type="protein sequence ID" value="EJT46170.1"/>
    <property type="molecule type" value="Genomic_DNA"/>
</dbReference>
<name>J4U7B2_TRIAS</name>
<dbReference type="AlphaFoldDB" id="J4U7B2"/>
<feature type="region of interest" description="Disordered" evidence="1">
    <location>
        <begin position="225"/>
        <end position="256"/>
    </location>
</feature>
<protein>
    <recommendedName>
        <fullName evidence="4">SGNH hydrolase-type esterase domain-containing protein</fullName>
    </recommendedName>
</protein>
<dbReference type="RefSeq" id="XP_014177588.1">
    <property type="nucleotide sequence ID" value="XM_014322113.1"/>
</dbReference>
<dbReference type="VEuPathDB" id="FungiDB:A1Q1_05381"/>
<dbReference type="Proteomes" id="UP000002748">
    <property type="component" value="Unassembled WGS sequence"/>
</dbReference>
<dbReference type="GeneID" id="25988893"/>
<evidence type="ECO:0000256" key="1">
    <source>
        <dbReference type="SAM" id="MobiDB-lite"/>
    </source>
</evidence>
<dbReference type="InterPro" id="IPR036514">
    <property type="entry name" value="SGNH_hydro_sf"/>
</dbReference>
<feature type="compositionally biased region" description="Basic and acidic residues" evidence="1">
    <location>
        <begin position="231"/>
        <end position="242"/>
    </location>
</feature>
<gene>
    <name evidence="2" type="ORF">A1Q1_05381</name>
</gene>
<sequence length="256" mass="28807">MAGRLIDAGVDAGLARPAHERALVAPPRRPEPRLRWLQQQDVSYSVLSQLTDRGVEAFKQSFGTAADRAAGRAQKIPLMTLWYGANDSVLEGRPQHVSENDYGMHLSEIMTMVTSENSEYYSPETKIILIGVTPIVEEDRHKGQLARWKEFGSKGEAPTLDRSLQHSEEYRDTPGMVVHECHEEDEPIVTLDAWGAIERAAGGREPDKLRPFFYWSEIDMNNVEKTMAPKPKADAGSKHAREEEDADVEQQKKLKN</sequence>
<dbReference type="HOGENOM" id="CLU_1086606_0_0_1"/>
<comment type="caution">
    <text evidence="2">The sequence shown here is derived from an EMBL/GenBank/DDBJ whole genome shotgun (WGS) entry which is preliminary data.</text>
</comment>
<dbReference type="Gene3D" id="3.40.50.1110">
    <property type="entry name" value="SGNH hydrolase"/>
    <property type="match status" value="1"/>
</dbReference>
<dbReference type="SUPFAM" id="SSF52266">
    <property type="entry name" value="SGNH hydrolase"/>
    <property type="match status" value="1"/>
</dbReference>
<dbReference type="OrthoDB" id="671439at2759"/>
<organism evidence="2 3">
    <name type="scientific">Trichosporon asahii var. asahii (strain ATCC 90039 / CBS 2479 / JCM 2466 / KCTC 7840 / NBRC 103889/ NCYC 2677 / UAMH 7654)</name>
    <name type="common">Yeast</name>
    <dbReference type="NCBI Taxonomy" id="1186058"/>
    <lineage>
        <taxon>Eukaryota</taxon>
        <taxon>Fungi</taxon>
        <taxon>Dikarya</taxon>
        <taxon>Basidiomycota</taxon>
        <taxon>Agaricomycotina</taxon>
        <taxon>Tremellomycetes</taxon>
        <taxon>Trichosporonales</taxon>
        <taxon>Trichosporonaceae</taxon>
        <taxon>Trichosporon</taxon>
    </lineage>
</organism>
<accession>J4U7B2</accession>
<proteinExistence type="predicted"/>
<dbReference type="KEGG" id="tasa:A1Q1_05381"/>
<evidence type="ECO:0008006" key="4">
    <source>
        <dbReference type="Google" id="ProtNLM"/>
    </source>
</evidence>
<reference evidence="2 3" key="1">
    <citation type="journal article" date="2012" name="Eukaryot. Cell">
        <title>Draft genome sequence of CBS 2479, the standard type strain of Trichosporon asahii.</title>
        <authorList>
            <person name="Yang R.Y."/>
            <person name="Li H.T."/>
            <person name="Zhu H."/>
            <person name="Zhou G.P."/>
            <person name="Wang M."/>
            <person name="Wang L."/>
        </authorList>
    </citation>
    <scope>NUCLEOTIDE SEQUENCE [LARGE SCALE GENOMIC DNA]</scope>
    <source>
        <strain evidence="3">ATCC 90039 / CBS 2479 / JCM 2466 / KCTC 7840 / NCYC 2677 / UAMH 7654</strain>
    </source>
</reference>